<evidence type="ECO:0000256" key="3">
    <source>
        <dbReference type="ARBA" id="ARBA00022553"/>
    </source>
</evidence>
<evidence type="ECO:0000256" key="4">
    <source>
        <dbReference type="ARBA" id="ARBA00023015"/>
    </source>
</evidence>
<keyword evidence="14" id="KW-1185">Reference proteome</keyword>
<dbReference type="SMART" id="SM00415">
    <property type="entry name" value="HSF"/>
    <property type="match status" value="1"/>
</dbReference>
<dbReference type="InterPro" id="IPR036388">
    <property type="entry name" value="WH-like_DNA-bd_sf"/>
</dbReference>
<dbReference type="SUPFAM" id="SSF46785">
    <property type="entry name" value="Winged helix' DNA-binding domain"/>
    <property type="match status" value="1"/>
</dbReference>
<keyword evidence="4" id="KW-0805">Transcription regulation</keyword>
<evidence type="ECO:0000256" key="6">
    <source>
        <dbReference type="ARBA" id="ARBA00023125"/>
    </source>
</evidence>
<dbReference type="PANTHER" id="PTHR10015:SF375">
    <property type="entry name" value="WINGED HELIX-TURN-HELIX DNA-BINDING DOMAIN, HEAT SHOCK TRANSCRIPTION FACTOR FAMILY-RELATED"/>
    <property type="match status" value="1"/>
</dbReference>
<dbReference type="InterPro" id="IPR036390">
    <property type="entry name" value="WH_DNA-bd_sf"/>
</dbReference>
<comment type="caution">
    <text evidence="13">The sequence shown here is derived from an EMBL/GenBank/DDBJ whole genome shotgun (WGS) entry which is preliminary data.</text>
</comment>
<keyword evidence="10" id="KW-0175">Coiled coil</keyword>
<comment type="subunit">
    <text evidence="2">Homotrimer.</text>
</comment>
<name>A0AAU9NN41_9ASTR</name>
<evidence type="ECO:0000256" key="11">
    <source>
        <dbReference type="SAM" id="MobiDB-lite"/>
    </source>
</evidence>
<dbReference type="Pfam" id="PF00447">
    <property type="entry name" value="HSF_DNA-bind"/>
    <property type="match status" value="1"/>
</dbReference>
<gene>
    <name evidence="13" type="ORF">LVIROSA_LOCUS25501</name>
</gene>
<feature type="domain" description="HSF-type DNA-binding" evidence="12">
    <location>
        <begin position="107"/>
        <end position="131"/>
    </location>
</feature>
<evidence type="ECO:0000256" key="7">
    <source>
        <dbReference type="ARBA" id="ARBA00023163"/>
    </source>
</evidence>
<evidence type="ECO:0000313" key="14">
    <source>
        <dbReference type="Proteomes" id="UP001157418"/>
    </source>
</evidence>
<evidence type="ECO:0000256" key="10">
    <source>
        <dbReference type="SAM" id="Coils"/>
    </source>
</evidence>
<dbReference type="GO" id="GO:0005634">
    <property type="term" value="C:nucleus"/>
    <property type="evidence" value="ECO:0007669"/>
    <property type="project" value="UniProtKB-SubCell"/>
</dbReference>
<organism evidence="13 14">
    <name type="scientific">Lactuca virosa</name>
    <dbReference type="NCBI Taxonomy" id="75947"/>
    <lineage>
        <taxon>Eukaryota</taxon>
        <taxon>Viridiplantae</taxon>
        <taxon>Streptophyta</taxon>
        <taxon>Embryophyta</taxon>
        <taxon>Tracheophyta</taxon>
        <taxon>Spermatophyta</taxon>
        <taxon>Magnoliopsida</taxon>
        <taxon>eudicotyledons</taxon>
        <taxon>Gunneridae</taxon>
        <taxon>Pentapetalae</taxon>
        <taxon>asterids</taxon>
        <taxon>campanulids</taxon>
        <taxon>Asterales</taxon>
        <taxon>Asteraceae</taxon>
        <taxon>Cichorioideae</taxon>
        <taxon>Cichorieae</taxon>
        <taxon>Lactucinae</taxon>
        <taxon>Lactuca</taxon>
    </lineage>
</organism>
<evidence type="ECO:0000256" key="9">
    <source>
        <dbReference type="RuleBase" id="RU004020"/>
    </source>
</evidence>
<sequence>MAIDSSSKTLADETKVFIPKEWEEAEDIIAYDSITYPPPQHLVHLHPASPPLLSSVSTAFASSMSNLTLEEEIQMVNDSSIDDLIRWGNSNNSFIVVDSLAFSQRLLPAYFKHNNFSSFIRQLNTYGFRKVDPDRWEFANEWFLRGQVHLLKNIGRKRQVNSSRGKYSGNMRGDDEEEEDMVMEIARLKQEQKALEEELVGMNKRLEATERRPEQMMALLCKVAEDPEILSRMMLEKVQRSKRLMDKKRQRRLLTPPTSRPSSSSFQISNSIKREEDYGCQRVGGDVVSSSDGYYGNEQLWRSPPSPVSPSTVWLWNKDTRSGGDDGVCFPVVSEPMNGSNRYSNHTGGGGGGNNVYFGDGSTDPDVRPPPPPYPFSLLGGGF</sequence>
<keyword evidence="3" id="KW-0597">Phosphoprotein</keyword>
<keyword evidence="8" id="KW-0539">Nucleus</keyword>
<evidence type="ECO:0000256" key="1">
    <source>
        <dbReference type="ARBA" id="ARBA00004123"/>
    </source>
</evidence>
<dbReference type="GO" id="GO:0000978">
    <property type="term" value="F:RNA polymerase II cis-regulatory region sequence-specific DNA binding"/>
    <property type="evidence" value="ECO:0007669"/>
    <property type="project" value="TreeGrafter"/>
</dbReference>
<dbReference type="PROSITE" id="PS00434">
    <property type="entry name" value="HSF_DOMAIN"/>
    <property type="match status" value="1"/>
</dbReference>
<dbReference type="Gene3D" id="1.10.10.10">
    <property type="entry name" value="Winged helix-like DNA-binding domain superfamily/Winged helix DNA-binding domain"/>
    <property type="match status" value="1"/>
</dbReference>
<feature type="region of interest" description="Disordered" evidence="11">
    <location>
        <begin position="340"/>
        <end position="383"/>
    </location>
</feature>
<comment type="similarity">
    <text evidence="9">Belongs to the HSF family.</text>
</comment>
<feature type="compositionally biased region" description="Low complexity" evidence="11">
    <location>
        <begin position="253"/>
        <end position="265"/>
    </location>
</feature>
<proteinExistence type="inferred from homology"/>
<evidence type="ECO:0000313" key="13">
    <source>
        <dbReference type="EMBL" id="CAH1439294.1"/>
    </source>
</evidence>
<dbReference type="EMBL" id="CAKMRJ010004662">
    <property type="protein sequence ID" value="CAH1439294.1"/>
    <property type="molecule type" value="Genomic_DNA"/>
</dbReference>
<feature type="coiled-coil region" evidence="10">
    <location>
        <begin position="178"/>
        <end position="212"/>
    </location>
</feature>
<evidence type="ECO:0000256" key="8">
    <source>
        <dbReference type="ARBA" id="ARBA00023242"/>
    </source>
</evidence>
<feature type="region of interest" description="Disordered" evidence="11">
    <location>
        <begin position="242"/>
        <end position="268"/>
    </location>
</feature>
<evidence type="ECO:0000256" key="5">
    <source>
        <dbReference type="ARBA" id="ARBA00023016"/>
    </source>
</evidence>
<dbReference type="GO" id="GO:0003700">
    <property type="term" value="F:DNA-binding transcription factor activity"/>
    <property type="evidence" value="ECO:0007669"/>
    <property type="project" value="InterPro"/>
</dbReference>
<dbReference type="PRINTS" id="PR00056">
    <property type="entry name" value="HSFDOMAIN"/>
</dbReference>
<dbReference type="GO" id="GO:0034605">
    <property type="term" value="P:cellular response to heat"/>
    <property type="evidence" value="ECO:0007669"/>
    <property type="project" value="TreeGrafter"/>
</dbReference>
<dbReference type="AlphaFoldDB" id="A0AAU9NN41"/>
<dbReference type="FunFam" id="1.10.10.10:FF:000037">
    <property type="entry name" value="Heat stress transcription factor B-4"/>
    <property type="match status" value="1"/>
</dbReference>
<accession>A0AAU9NN41</accession>
<dbReference type="PANTHER" id="PTHR10015">
    <property type="entry name" value="HEAT SHOCK TRANSCRIPTION FACTOR"/>
    <property type="match status" value="1"/>
</dbReference>
<evidence type="ECO:0000256" key="2">
    <source>
        <dbReference type="ARBA" id="ARBA00011233"/>
    </source>
</evidence>
<keyword evidence="7" id="KW-0804">Transcription</keyword>
<dbReference type="GO" id="GO:0006357">
    <property type="term" value="P:regulation of transcription by RNA polymerase II"/>
    <property type="evidence" value="ECO:0007669"/>
    <property type="project" value="TreeGrafter"/>
</dbReference>
<dbReference type="InterPro" id="IPR000232">
    <property type="entry name" value="HSF_DNA-bd"/>
</dbReference>
<keyword evidence="6" id="KW-0238">DNA-binding</keyword>
<dbReference type="Proteomes" id="UP001157418">
    <property type="component" value="Unassembled WGS sequence"/>
</dbReference>
<reference evidence="13 14" key="1">
    <citation type="submission" date="2022-01" db="EMBL/GenBank/DDBJ databases">
        <authorList>
            <person name="Xiong W."/>
            <person name="Schranz E."/>
        </authorList>
    </citation>
    <scope>NUCLEOTIDE SEQUENCE [LARGE SCALE GENOMIC DNA]</scope>
</reference>
<comment type="subcellular location">
    <subcellularLocation>
        <location evidence="1">Nucleus</location>
    </subcellularLocation>
</comment>
<feature type="compositionally biased region" description="Basic residues" evidence="11">
    <location>
        <begin position="242"/>
        <end position="252"/>
    </location>
</feature>
<evidence type="ECO:0000259" key="12">
    <source>
        <dbReference type="PROSITE" id="PS00434"/>
    </source>
</evidence>
<keyword evidence="5" id="KW-0346">Stress response</keyword>
<protein>
    <recommendedName>
        <fullName evidence="12">HSF-type DNA-binding domain-containing protein</fullName>
    </recommendedName>
</protein>